<protein>
    <submittedName>
        <fullName evidence="1">Uncharacterized protein</fullName>
    </submittedName>
</protein>
<dbReference type="AlphaFoldDB" id="A0A1H2TKZ7"/>
<sequence length="50" mass="5941">MPYFSIELEEGERYDLLYTREDEGVKAVAYYDEEAGETLGFWKVEDLLEE</sequence>
<organism evidence="1 2">
    <name type="scientific">Haloarcula vallismortis</name>
    <name type="common">Halobacterium vallismortis</name>
    <dbReference type="NCBI Taxonomy" id="28442"/>
    <lineage>
        <taxon>Archaea</taxon>
        <taxon>Methanobacteriati</taxon>
        <taxon>Methanobacteriota</taxon>
        <taxon>Stenosarchaea group</taxon>
        <taxon>Halobacteria</taxon>
        <taxon>Halobacteriales</taxon>
        <taxon>Haloarculaceae</taxon>
        <taxon>Haloarcula</taxon>
    </lineage>
</organism>
<evidence type="ECO:0000313" key="1">
    <source>
        <dbReference type="EMBL" id="SDW44532.1"/>
    </source>
</evidence>
<reference evidence="1 2" key="1">
    <citation type="submission" date="2016-10" db="EMBL/GenBank/DDBJ databases">
        <authorList>
            <person name="de Groot N.N."/>
        </authorList>
    </citation>
    <scope>NUCLEOTIDE SEQUENCE [LARGE SCALE GENOMIC DNA]</scope>
    <source>
        <strain evidence="1 2">DSM 3756</strain>
    </source>
</reference>
<evidence type="ECO:0000313" key="2">
    <source>
        <dbReference type="Proteomes" id="UP000182573"/>
    </source>
</evidence>
<dbReference type="STRING" id="28442.SAMN05443574_103260"/>
<gene>
    <name evidence="1" type="ORF">SAMN05443574_103260</name>
</gene>
<name>A0A1H2TKZ7_HALVA</name>
<proteinExistence type="predicted"/>
<dbReference type="Proteomes" id="UP000182573">
    <property type="component" value="Unassembled WGS sequence"/>
</dbReference>
<dbReference type="EMBL" id="FNOF01000003">
    <property type="protein sequence ID" value="SDW44532.1"/>
    <property type="molecule type" value="Genomic_DNA"/>
</dbReference>
<accession>A0A1H2TKZ7</accession>